<feature type="compositionally biased region" description="Basic and acidic residues" evidence="2">
    <location>
        <begin position="659"/>
        <end position="676"/>
    </location>
</feature>
<dbReference type="Pfam" id="PF15456">
    <property type="entry name" value="Uds1"/>
    <property type="match status" value="1"/>
</dbReference>
<evidence type="ECO:0000259" key="3">
    <source>
        <dbReference type="Pfam" id="PF15456"/>
    </source>
</evidence>
<evidence type="ECO:0000313" key="5">
    <source>
        <dbReference type="Proteomes" id="UP000044602"/>
    </source>
</evidence>
<feature type="region of interest" description="Disordered" evidence="2">
    <location>
        <begin position="331"/>
        <end position="405"/>
    </location>
</feature>
<feature type="compositionally biased region" description="Basic and acidic residues" evidence="2">
    <location>
        <begin position="390"/>
        <end position="403"/>
    </location>
</feature>
<feature type="region of interest" description="Disordered" evidence="2">
    <location>
        <begin position="28"/>
        <end position="89"/>
    </location>
</feature>
<keyword evidence="5" id="KW-1185">Reference proteome</keyword>
<feature type="compositionally biased region" description="Basic and acidic residues" evidence="2">
    <location>
        <begin position="682"/>
        <end position="692"/>
    </location>
</feature>
<feature type="compositionally biased region" description="Polar residues" evidence="2">
    <location>
        <begin position="282"/>
        <end position="298"/>
    </location>
</feature>
<gene>
    <name evidence="4" type="ORF">BN1708_004163</name>
</gene>
<dbReference type="AlphaFoldDB" id="A0A0G4LWV3"/>
<feature type="region of interest" description="Disordered" evidence="2">
    <location>
        <begin position="216"/>
        <end position="243"/>
    </location>
</feature>
<feature type="region of interest" description="Disordered" evidence="2">
    <location>
        <begin position="567"/>
        <end position="595"/>
    </location>
</feature>
<protein>
    <recommendedName>
        <fullName evidence="3">Up-regulated during septation protein 1 domain-containing protein</fullName>
    </recommendedName>
</protein>
<proteinExistence type="predicted"/>
<feature type="compositionally biased region" description="Polar residues" evidence="2">
    <location>
        <begin position="264"/>
        <end position="274"/>
    </location>
</feature>
<dbReference type="InterPro" id="IPR029191">
    <property type="entry name" value="Uds1"/>
</dbReference>
<keyword evidence="1" id="KW-0175">Coiled coil</keyword>
<feature type="compositionally biased region" description="Low complexity" evidence="2">
    <location>
        <begin position="53"/>
        <end position="64"/>
    </location>
</feature>
<dbReference type="STRING" id="100787.A0A0G4LWV3"/>
<evidence type="ECO:0000313" key="4">
    <source>
        <dbReference type="EMBL" id="CRK26434.1"/>
    </source>
</evidence>
<feature type="compositionally biased region" description="Polar residues" evidence="2">
    <location>
        <begin position="569"/>
        <end position="592"/>
    </location>
</feature>
<evidence type="ECO:0000256" key="2">
    <source>
        <dbReference type="SAM" id="MobiDB-lite"/>
    </source>
</evidence>
<name>A0A0G4LWV3_VERLO</name>
<sequence>MAHIATCMVEADLDRAAGLGNGHLISGLLTKPPSPIPSSDSASEQKPHVWRMQQTQQQQQQQQQPDVRKYQLFPKGRPQPSPVTKALDPDQARAYALGQTALSEKDKEKMSGGGLRVRIKEHNLIRRRKVSVPELGPMTTVQEVAMDSRKHRTIFSLSSNRLNFLATIPGRPPLHERSISAPGNSWRRLHVAEAVACVQDSLDENAELELSPTIEPLSYQRSASEAPRQPMSPKSLAPLVIPPPHTGMFSGLTRQLSLSRLRSGNTPSDSVQRSARTDDSPLSRTPYTPLTASTSLITPMSSTTTHSAVALPTPVSAPLLDVRASPKPSEVVAFTGSSSSNNTPKKEIESRAVPMGHRRGQSETGSIMERGRPRKRTDRKDGSVSAQRAESARTRSTDQKAFEELPSGCKASEAANKMNQIELLALQKQAFGQASRFEVLRKEDVESLSRELRQLDERTEYLRRTYHSLRAGRRNLHSRICQYLRSPRVARFSTDSMLKQEEALGELDASIDDWVNKLEHAENRRARVRQKLLEHVAAAAILPNMVATPASDTLQQAMGARCAAAGVGNISTPPRSPTKNTVPRAGSNSPSPQRVVAHVPSTILEDPAKEDILGSKASIKGDAEAAQRREDVESIRVYADSDVYALLADVESEIAKMSADSREESSSPLSADERKDIHRARSHEMLNGRAEDTSFLAPPTPTGPTDPFKDAKTPSADGETFFLTSAVFKP</sequence>
<dbReference type="EMBL" id="CVQH01020195">
    <property type="protein sequence ID" value="CRK26434.1"/>
    <property type="molecule type" value="Genomic_DNA"/>
</dbReference>
<feature type="region of interest" description="Disordered" evidence="2">
    <location>
        <begin position="657"/>
        <end position="716"/>
    </location>
</feature>
<feature type="coiled-coil region" evidence="1">
    <location>
        <begin position="504"/>
        <end position="538"/>
    </location>
</feature>
<organism evidence="4 5">
    <name type="scientific">Verticillium longisporum</name>
    <name type="common">Verticillium dahliae var. longisporum</name>
    <dbReference type="NCBI Taxonomy" id="100787"/>
    <lineage>
        <taxon>Eukaryota</taxon>
        <taxon>Fungi</taxon>
        <taxon>Dikarya</taxon>
        <taxon>Ascomycota</taxon>
        <taxon>Pezizomycotina</taxon>
        <taxon>Sordariomycetes</taxon>
        <taxon>Hypocreomycetidae</taxon>
        <taxon>Glomerellales</taxon>
        <taxon>Plectosphaerellaceae</taxon>
        <taxon>Verticillium</taxon>
    </lineage>
</organism>
<dbReference type="Proteomes" id="UP000044602">
    <property type="component" value="Unassembled WGS sequence"/>
</dbReference>
<feature type="region of interest" description="Disordered" evidence="2">
    <location>
        <begin position="260"/>
        <end position="298"/>
    </location>
</feature>
<accession>A0A0G4LWV3</accession>
<evidence type="ECO:0000256" key="1">
    <source>
        <dbReference type="SAM" id="Coils"/>
    </source>
</evidence>
<feature type="domain" description="Up-regulated during septation protein 1" evidence="3">
    <location>
        <begin position="426"/>
        <end position="541"/>
    </location>
</feature>
<reference evidence="4 5" key="1">
    <citation type="submission" date="2015-05" db="EMBL/GenBank/DDBJ databases">
        <authorList>
            <person name="Wang D.B."/>
            <person name="Wang M."/>
        </authorList>
    </citation>
    <scope>NUCLEOTIDE SEQUENCE [LARGE SCALE GENOMIC DNA]</scope>
    <source>
        <strain evidence="4">VL1</strain>
    </source>
</reference>